<feature type="chain" id="PRO_5026357242" evidence="1">
    <location>
        <begin position="18"/>
        <end position="257"/>
    </location>
</feature>
<organism evidence="3 4">
    <name type="scientific">Terricaulis silvestris</name>
    <dbReference type="NCBI Taxonomy" id="2686094"/>
    <lineage>
        <taxon>Bacteria</taxon>
        <taxon>Pseudomonadati</taxon>
        <taxon>Pseudomonadota</taxon>
        <taxon>Alphaproteobacteria</taxon>
        <taxon>Caulobacterales</taxon>
        <taxon>Caulobacteraceae</taxon>
        <taxon>Terricaulis</taxon>
    </lineage>
</organism>
<reference evidence="4" key="1">
    <citation type="submission" date="2019-12" db="EMBL/GenBank/DDBJ databases">
        <title>Complete genome of Terracaulis silvestris 0127_4.</title>
        <authorList>
            <person name="Vieira S."/>
            <person name="Riedel T."/>
            <person name="Sproer C."/>
            <person name="Pascual J."/>
            <person name="Boedeker C."/>
            <person name="Overmann J."/>
        </authorList>
    </citation>
    <scope>NUCLEOTIDE SEQUENCE [LARGE SCALE GENOMIC DNA]</scope>
    <source>
        <strain evidence="4">0127_4</strain>
    </source>
</reference>
<evidence type="ECO:0000313" key="3">
    <source>
        <dbReference type="EMBL" id="QGZ95391.1"/>
    </source>
</evidence>
<gene>
    <name evidence="3" type="ORF">DSM104635_02240</name>
</gene>
<keyword evidence="1" id="KW-0732">Signal</keyword>
<dbReference type="InterPro" id="IPR018711">
    <property type="entry name" value="NAGPA"/>
</dbReference>
<dbReference type="RefSeq" id="WP_158766254.1">
    <property type="nucleotide sequence ID" value="NZ_CP047045.1"/>
</dbReference>
<keyword evidence="4" id="KW-1185">Reference proteome</keyword>
<dbReference type="EMBL" id="CP047045">
    <property type="protein sequence ID" value="QGZ95391.1"/>
    <property type="molecule type" value="Genomic_DNA"/>
</dbReference>
<dbReference type="Proteomes" id="UP000431269">
    <property type="component" value="Chromosome"/>
</dbReference>
<evidence type="ECO:0000313" key="4">
    <source>
        <dbReference type="Proteomes" id="UP000431269"/>
    </source>
</evidence>
<dbReference type="Pfam" id="PF09992">
    <property type="entry name" value="NAGPA"/>
    <property type="match status" value="1"/>
</dbReference>
<name>A0A6I6MMV8_9CAUL</name>
<sequence length="257" mass="27927">MKLSRLALAAIAAGCIAAGVAVFSVSRGADREPDPCVTREFEGSRFIVCTYDATRDELRLTSQDADGNYIRSFEALAAHLGRDASRVRFAMNAGMYNDAGAPIGLYISEGEQERALSRTDGPGNFHMKPNGVFWQGENGAVHVAATDDYAAEPRAARFATQSGPMLVIDGALHPQFQHDGPSRYLRNGVGVRDEHTAFFVISSGVVSFGHFARFFRDELNCDNALFLDGSVSSLWSPQMDRRDESTDLGPMVVVLGR</sequence>
<accession>A0A6I6MMV8</accession>
<dbReference type="KEGG" id="tsv:DSM104635_02240"/>
<dbReference type="AlphaFoldDB" id="A0A6I6MMV8"/>
<feature type="domain" description="Phosphodiester glycosidase" evidence="2">
    <location>
        <begin position="86"/>
        <end position="234"/>
    </location>
</feature>
<feature type="signal peptide" evidence="1">
    <location>
        <begin position="1"/>
        <end position="17"/>
    </location>
</feature>
<protein>
    <submittedName>
        <fullName evidence="3">Exopolysaccharide biosynthesis protein</fullName>
    </submittedName>
</protein>
<evidence type="ECO:0000256" key="1">
    <source>
        <dbReference type="SAM" id="SignalP"/>
    </source>
</evidence>
<evidence type="ECO:0000259" key="2">
    <source>
        <dbReference type="Pfam" id="PF09992"/>
    </source>
</evidence>
<proteinExistence type="predicted"/>